<dbReference type="SMART" id="SM00917">
    <property type="entry name" value="LeuA_dimer"/>
    <property type="match status" value="1"/>
</dbReference>
<evidence type="ECO:0000256" key="2">
    <source>
        <dbReference type="ARBA" id="ARBA00006154"/>
    </source>
</evidence>
<dbReference type="PROSITE" id="PS50991">
    <property type="entry name" value="PYR_CT"/>
    <property type="match status" value="1"/>
</dbReference>
<dbReference type="GO" id="GO:0009098">
    <property type="term" value="P:L-leucine biosynthetic process"/>
    <property type="evidence" value="ECO:0007669"/>
    <property type="project" value="InterPro"/>
</dbReference>
<evidence type="ECO:0000313" key="12">
    <source>
        <dbReference type="Proteomes" id="UP000570003"/>
    </source>
</evidence>
<evidence type="ECO:0000256" key="6">
    <source>
        <dbReference type="ARBA" id="ARBA00023304"/>
    </source>
</evidence>
<name>A0AA44DAP6_STRE0</name>
<keyword evidence="5 9" id="KW-0808">Transferase</keyword>
<keyword evidence="3" id="KW-0028">Amino-acid biosynthesis</keyword>
<dbReference type="PANTHER" id="PTHR43538">
    <property type="entry name" value="ALPHA-IPM SYNTHASE/HOMOCITRATE SYNTHASE"/>
    <property type="match status" value="1"/>
</dbReference>
<sequence>MTHDGFHVFDTTLRDGAQREGISLSVADKLAVARYLDDFGVGFIEGGWPGANPRDTEFFARAAREVELRRARLVAFGATRRPGVEVGRDPQVRALVESGAPVVTLVAKAHDRHVELALRTTLEENVAMVRETVAYLRERGRRVFVDCEHFFDGYRANAVYARSVVVAAWEAGAEVVVLCDTNGGMLPSRVHAVVSEVGAVTGARLGIHAQDDAGCAVANTLAAVEAGASHVQCTANGYGERVGNADLFSVVAALELKYGRRVLPEGALAEMTRISHAIAEVVNLVPSSHRPYVGVSAFAHKAGLHASAIKVDPDLYQHVDPGRVGNAMRMLVSDMAGRASVELKGRELGVDLGGDREVVGRVVERVKERESRGYTYEAADASFELLLREEAEGRGEPCFELESWRVIAEDVPGAPRDAEATVKLRARGTRAVATAEGNGPVHALDRALRRALRSTYPEVSRFELVDYKVRILEGHRGTAARTRVLVSVTDGHGTWRTVGVAGNVLAASCEALTDAYTYGLRYVRRGADGHAATEPPGEGSGAVRDDAACTLTVTLRNNRGALGRIAATLSSTPVLALSYTVADAARATAEIRVPRTHAVRARGRLNRMVDALAVTEPQPVSP</sequence>
<evidence type="ECO:0000313" key="11">
    <source>
        <dbReference type="EMBL" id="NKY13306.1"/>
    </source>
</evidence>
<dbReference type="InterPro" id="IPR013785">
    <property type="entry name" value="Aldolase_TIM"/>
</dbReference>
<keyword evidence="6" id="KW-0100">Branched-chain amino acid biosynthesis</keyword>
<reference evidence="11 12" key="1">
    <citation type="submission" date="2020-04" db="EMBL/GenBank/DDBJ databases">
        <title>MicrobeNet Type strains.</title>
        <authorList>
            <person name="Nicholson A.C."/>
        </authorList>
    </citation>
    <scope>NUCLEOTIDE SEQUENCE [LARGE SCALE GENOMIC DNA]</scope>
    <source>
        <strain evidence="11 12">DSM 40738</strain>
    </source>
</reference>
<protein>
    <recommendedName>
        <fullName evidence="8">Citramalate synthase</fullName>
        <ecNumber evidence="8">2.3.3.21</ecNumber>
    </recommendedName>
</protein>
<evidence type="ECO:0000256" key="9">
    <source>
        <dbReference type="RuleBase" id="RU003523"/>
    </source>
</evidence>
<dbReference type="PROSITE" id="PS00815">
    <property type="entry name" value="AIPM_HOMOCIT_SYNTH_1"/>
    <property type="match status" value="1"/>
</dbReference>
<dbReference type="InterPro" id="IPR005675">
    <property type="entry name" value="Citramal_synthase"/>
</dbReference>
<comment type="similarity">
    <text evidence="2 9">Belongs to the alpha-IPM synthase/homocitrate synthase family.</text>
</comment>
<dbReference type="GO" id="GO:0009097">
    <property type="term" value="P:isoleucine biosynthetic process"/>
    <property type="evidence" value="ECO:0007669"/>
    <property type="project" value="UniProtKB-UniRule"/>
</dbReference>
<feature type="domain" description="Pyruvate carboxyltransferase" evidence="10">
    <location>
        <begin position="6"/>
        <end position="269"/>
    </location>
</feature>
<dbReference type="Pfam" id="PF08502">
    <property type="entry name" value="LeuA_dimer"/>
    <property type="match status" value="1"/>
</dbReference>
<dbReference type="InterPro" id="IPR002034">
    <property type="entry name" value="AIPM/Hcit_synth_CS"/>
</dbReference>
<comment type="pathway">
    <text evidence="1">Amino-acid biosynthesis; L-isoleucine biosynthesis; 2-oxobutanoate from pyruvate: step 1/3.</text>
</comment>
<keyword evidence="4" id="KW-0412">Isoleucine biosynthesis</keyword>
<dbReference type="SUPFAM" id="SSF51569">
    <property type="entry name" value="Aldolase"/>
    <property type="match status" value="1"/>
</dbReference>
<gene>
    <name evidence="11" type="ORF">HGA06_03710</name>
</gene>
<dbReference type="Proteomes" id="UP000570003">
    <property type="component" value="Unassembled WGS sequence"/>
</dbReference>
<dbReference type="PANTHER" id="PTHR43538:SF1">
    <property type="entry name" value="(R)-CITRAMALATE SYNTHASE"/>
    <property type="match status" value="1"/>
</dbReference>
<keyword evidence="12" id="KW-1185">Reference proteome</keyword>
<dbReference type="Gene3D" id="3.30.160.270">
    <property type="match status" value="1"/>
</dbReference>
<evidence type="ECO:0000256" key="4">
    <source>
        <dbReference type="ARBA" id="ARBA00022624"/>
    </source>
</evidence>
<dbReference type="InterPro" id="IPR036230">
    <property type="entry name" value="LeuA_allosteric_dom_sf"/>
</dbReference>
<evidence type="ECO:0000256" key="7">
    <source>
        <dbReference type="ARBA" id="ARBA00048263"/>
    </source>
</evidence>
<dbReference type="Pfam" id="PF22617">
    <property type="entry name" value="HCS_D2"/>
    <property type="match status" value="1"/>
</dbReference>
<dbReference type="InterPro" id="IPR000891">
    <property type="entry name" value="PYR_CT"/>
</dbReference>
<accession>A0AA44DAP6</accession>
<evidence type="ECO:0000259" key="10">
    <source>
        <dbReference type="PROSITE" id="PS50991"/>
    </source>
</evidence>
<proteinExistence type="inferred from homology"/>
<comment type="catalytic activity">
    <reaction evidence="7">
        <text>pyruvate + acetyl-CoA + H2O = (3R)-citramalate + CoA + H(+)</text>
        <dbReference type="Rhea" id="RHEA:19045"/>
        <dbReference type="ChEBI" id="CHEBI:15361"/>
        <dbReference type="ChEBI" id="CHEBI:15377"/>
        <dbReference type="ChEBI" id="CHEBI:15378"/>
        <dbReference type="ChEBI" id="CHEBI:30934"/>
        <dbReference type="ChEBI" id="CHEBI:57287"/>
        <dbReference type="ChEBI" id="CHEBI:57288"/>
        <dbReference type="EC" id="2.3.3.21"/>
    </reaction>
</comment>
<dbReference type="Pfam" id="PF00682">
    <property type="entry name" value="HMGL-like"/>
    <property type="match status" value="1"/>
</dbReference>
<dbReference type="EMBL" id="JAAXOU010000020">
    <property type="protein sequence ID" value="NKY13306.1"/>
    <property type="molecule type" value="Genomic_DNA"/>
</dbReference>
<dbReference type="GO" id="GO:0043714">
    <property type="term" value="F:(R)-citramalate synthase activity"/>
    <property type="evidence" value="ECO:0007669"/>
    <property type="project" value="UniProtKB-UniRule"/>
</dbReference>
<evidence type="ECO:0000256" key="1">
    <source>
        <dbReference type="ARBA" id="ARBA00004743"/>
    </source>
</evidence>
<dbReference type="InterPro" id="IPR054691">
    <property type="entry name" value="LeuA/HCS_post-cat"/>
</dbReference>
<dbReference type="GO" id="GO:0003852">
    <property type="term" value="F:2-isopropylmalate synthase activity"/>
    <property type="evidence" value="ECO:0007669"/>
    <property type="project" value="InterPro"/>
</dbReference>
<evidence type="ECO:0000256" key="3">
    <source>
        <dbReference type="ARBA" id="ARBA00022605"/>
    </source>
</evidence>
<dbReference type="AlphaFoldDB" id="A0AA44DAP6"/>
<dbReference type="CDD" id="cd07941">
    <property type="entry name" value="DRE_TIM_LeuA3"/>
    <property type="match status" value="1"/>
</dbReference>
<dbReference type="EC" id="2.3.3.21" evidence="8"/>
<dbReference type="NCBIfam" id="TIGR00977">
    <property type="entry name" value="citramal_synth"/>
    <property type="match status" value="1"/>
</dbReference>
<dbReference type="SUPFAM" id="SSF110921">
    <property type="entry name" value="2-isopropylmalate synthase LeuA, allosteric (dimerisation) domain"/>
    <property type="match status" value="1"/>
</dbReference>
<dbReference type="Gene3D" id="3.20.20.70">
    <property type="entry name" value="Aldolase class I"/>
    <property type="match status" value="1"/>
</dbReference>
<dbReference type="Gene3D" id="1.10.238.260">
    <property type="match status" value="1"/>
</dbReference>
<dbReference type="InterPro" id="IPR013709">
    <property type="entry name" value="2-isopropylmalate_synth_dimer"/>
</dbReference>
<comment type="caution">
    <text evidence="11">The sequence shown here is derived from an EMBL/GenBank/DDBJ whole genome shotgun (WGS) entry which is preliminary data.</text>
</comment>
<organism evidence="11 12">
    <name type="scientific">Streptomyces somaliensis (strain ATCC 33201 / DSM 40738 / JCM 12659 / KCTC 9044 / NCTC 11332 / NRRL B-12077 / IP 733)</name>
    <dbReference type="NCBI Taxonomy" id="1134445"/>
    <lineage>
        <taxon>Bacteria</taxon>
        <taxon>Bacillati</taxon>
        <taxon>Actinomycetota</taxon>
        <taxon>Actinomycetes</taxon>
        <taxon>Kitasatosporales</taxon>
        <taxon>Streptomycetaceae</taxon>
        <taxon>Streptomyces</taxon>
    </lineage>
</organism>
<evidence type="ECO:0000256" key="8">
    <source>
        <dbReference type="NCBIfam" id="TIGR00977"/>
    </source>
</evidence>
<evidence type="ECO:0000256" key="5">
    <source>
        <dbReference type="ARBA" id="ARBA00022679"/>
    </source>
</evidence>